<gene>
    <name evidence="1" type="ORF">DPMN_067138</name>
</gene>
<accession>A0A9D3YZQ9</accession>
<evidence type="ECO:0000313" key="2">
    <source>
        <dbReference type="Proteomes" id="UP000828390"/>
    </source>
</evidence>
<organism evidence="1 2">
    <name type="scientific">Dreissena polymorpha</name>
    <name type="common">Zebra mussel</name>
    <name type="synonym">Mytilus polymorpha</name>
    <dbReference type="NCBI Taxonomy" id="45954"/>
    <lineage>
        <taxon>Eukaryota</taxon>
        <taxon>Metazoa</taxon>
        <taxon>Spiralia</taxon>
        <taxon>Lophotrochozoa</taxon>
        <taxon>Mollusca</taxon>
        <taxon>Bivalvia</taxon>
        <taxon>Autobranchia</taxon>
        <taxon>Heteroconchia</taxon>
        <taxon>Euheterodonta</taxon>
        <taxon>Imparidentia</taxon>
        <taxon>Neoheterodontei</taxon>
        <taxon>Myida</taxon>
        <taxon>Dreissenoidea</taxon>
        <taxon>Dreissenidae</taxon>
        <taxon>Dreissena</taxon>
    </lineage>
</organism>
<sequence length="78" mass="9030">MVYRITHFLIDIQPETFFHPTTTSTRGNCTRFLLPFCRTDVYKYSFFLSAIRLWNQHPSPGTTADSVEAFKRGLSAQP</sequence>
<keyword evidence="2" id="KW-1185">Reference proteome</keyword>
<evidence type="ECO:0000313" key="1">
    <source>
        <dbReference type="EMBL" id="KAH3707727.1"/>
    </source>
</evidence>
<name>A0A9D3YZQ9_DREPO</name>
<dbReference type="EMBL" id="JAIWYP010000014">
    <property type="protein sequence ID" value="KAH3707727.1"/>
    <property type="molecule type" value="Genomic_DNA"/>
</dbReference>
<protein>
    <submittedName>
        <fullName evidence="1">Uncharacterized protein</fullName>
    </submittedName>
</protein>
<proteinExistence type="predicted"/>
<reference evidence="1" key="2">
    <citation type="submission" date="2020-11" db="EMBL/GenBank/DDBJ databases">
        <authorList>
            <person name="McCartney M.A."/>
            <person name="Auch B."/>
            <person name="Kono T."/>
            <person name="Mallez S."/>
            <person name="Becker A."/>
            <person name="Gohl D.M."/>
            <person name="Silverstein K.A.T."/>
            <person name="Koren S."/>
            <person name="Bechman K.B."/>
            <person name="Herman A."/>
            <person name="Abrahante J.E."/>
            <person name="Garbe J."/>
        </authorList>
    </citation>
    <scope>NUCLEOTIDE SEQUENCE</scope>
    <source>
        <strain evidence="1">Duluth1</strain>
        <tissue evidence="1">Whole animal</tissue>
    </source>
</reference>
<reference evidence="1" key="1">
    <citation type="journal article" date="2019" name="bioRxiv">
        <title>The Genome of the Zebra Mussel, Dreissena polymorpha: A Resource for Invasive Species Research.</title>
        <authorList>
            <person name="McCartney M.A."/>
            <person name="Auch B."/>
            <person name="Kono T."/>
            <person name="Mallez S."/>
            <person name="Zhang Y."/>
            <person name="Obille A."/>
            <person name="Becker A."/>
            <person name="Abrahante J.E."/>
            <person name="Garbe J."/>
            <person name="Badalamenti J.P."/>
            <person name="Herman A."/>
            <person name="Mangelson H."/>
            <person name="Liachko I."/>
            <person name="Sullivan S."/>
            <person name="Sone E.D."/>
            <person name="Koren S."/>
            <person name="Silverstein K.A.T."/>
            <person name="Beckman K.B."/>
            <person name="Gohl D.M."/>
        </authorList>
    </citation>
    <scope>NUCLEOTIDE SEQUENCE</scope>
    <source>
        <strain evidence="1">Duluth1</strain>
        <tissue evidence="1">Whole animal</tissue>
    </source>
</reference>
<comment type="caution">
    <text evidence="1">The sequence shown here is derived from an EMBL/GenBank/DDBJ whole genome shotgun (WGS) entry which is preliminary data.</text>
</comment>
<dbReference type="Proteomes" id="UP000828390">
    <property type="component" value="Unassembled WGS sequence"/>
</dbReference>
<dbReference type="AlphaFoldDB" id="A0A9D3YZQ9"/>